<dbReference type="EMBL" id="NOZQ01000130">
    <property type="protein sequence ID" value="OYD15319.1"/>
    <property type="molecule type" value="Genomic_DNA"/>
</dbReference>
<evidence type="ECO:0000313" key="3">
    <source>
        <dbReference type="Proteomes" id="UP000215215"/>
    </source>
</evidence>
<protein>
    <recommendedName>
        <fullName evidence="1">Peptidase S55 domain-containing protein</fullName>
    </recommendedName>
</protein>
<feature type="domain" description="Peptidase S55" evidence="1">
    <location>
        <begin position="1"/>
        <end position="128"/>
    </location>
</feature>
<organism evidence="2 3">
    <name type="scientific">candidate division WOR-3 bacterium JGI_Cruoil_03_44_89</name>
    <dbReference type="NCBI Taxonomy" id="1973748"/>
    <lineage>
        <taxon>Bacteria</taxon>
        <taxon>Bacteria division WOR-3</taxon>
    </lineage>
</organism>
<gene>
    <name evidence="2" type="ORF">CH333_06035</name>
</gene>
<sequence>MLILYLIVLSIPVMDYAEVTAGMEGFGITVLEGNKPDTFGVEIIGVRKRIAPGQDIILARLKGKKIEETGIIGGMSGSPVYINGKLLGAVAYNMGGAFSKEPICGITPMGSMFDPPKTGFSDVHIKEEIPIPVSFSNVSDAALSLFKEEIEKMELKGGVWGNATKIPISNSKFPVTDYQSSNYQFFPGSPIGVSLVSGDARIGAVGTVTCVDGDRVYAFGHRFLGLGAVELPITTAHIHTVASSYLASFKIAEMGNNIGCVDMDAFTGISAIIGKSPPMVDMTVENGNITYRYKLAKEERLFPLLVNLMLASSIFMDYSMGYVTYSAVFNIDAKEREIGFSDTYSGEVMDAVTAMAGDINSVFENNYTGLNVKSINFNLIPSYTLKMAQIKDIQGDLRNDTLFLICTVEPYRGKLARIEQKIPIRNSDGKKPLMISASGCDGMKKRMWEEIRDFDEFVSYLENRPKRTSLVIQVSSQDDDFLPPSYSKFIKREKRPLYEKVIETEWVISGGASYEIDK</sequence>
<comment type="caution">
    <text evidence="2">The sequence shown here is derived from an EMBL/GenBank/DDBJ whole genome shotgun (WGS) entry which is preliminary data.</text>
</comment>
<dbReference type="Proteomes" id="UP000215215">
    <property type="component" value="Unassembled WGS sequence"/>
</dbReference>
<evidence type="ECO:0000259" key="1">
    <source>
        <dbReference type="PROSITE" id="PS51494"/>
    </source>
</evidence>
<dbReference type="AlphaFoldDB" id="A0A235BTH3"/>
<name>A0A235BTH3_UNCW3</name>
<proteinExistence type="predicted"/>
<reference evidence="2 3" key="1">
    <citation type="submission" date="2017-07" db="EMBL/GenBank/DDBJ databases">
        <title>Recovery of genomes from metagenomes via a dereplication, aggregation, and scoring strategy.</title>
        <authorList>
            <person name="Sieber C.M."/>
            <person name="Probst A.J."/>
            <person name="Sharrar A."/>
            <person name="Thomas B.C."/>
            <person name="Hess M."/>
            <person name="Tringe S.G."/>
            <person name="Banfield J.F."/>
        </authorList>
    </citation>
    <scope>NUCLEOTIDE SEQUENCE [LARGE SCALE GENOMIC DNA]</scope>
    <source>
        <strain evidence="2">JGI_Cruoil_03_44_89</strain>
    </source>
</reference>
<accession>A0A235BTH3</accession>
<dbReference type="InterPro" id="IPR008763">
    <property type="entry name" value="Peptidase_S55"/>
</dbReference>
<dbReference type="Pfam" id="PF05580">
    <property type="entry name" value="Peptidase_S55"/>
    <property type="match status" value="1"/>
</dbReference>
<evidence type="ECO:0000313" key="2">
    <source>
        <dbReference type="EMBL" id="OYD15319.1"/>
    </source>
</evidence>
<dbReference type="PROSITE" id="PS51494">
    <property type="entry name" value="SPOIVB"/>
    <property type="match status" value="1"/>
</dbReference>